<evidence type="ECO:0000259" key="2">
    <source>
        <dbReference type="PROSITE" id="PS50280"/>
    </source>
</evidence>
<evidence type="ECO:0000313" key="4">
    <source>
        <dbReference type="Proteomes" id="UP001172155"/>
    </source>
</evidence>
<evidence type="ECO:0000313" key="3">
    <source>
        <dbReference type="EMBL" id="KAK0750619.1"/>
    </source>
</evidence>
<organism evidence="3 4">
    <name type="scientific">Schizothecium vesticola</name>
    <dbReference type="NCBI Taxonomy" id="314040"/>
    <lineage>
        <taxon>Eukaryota</taxon>
        <taxon>Fungi</taxon>
        <taxon>Dikarya</taxon>
        <taxon>Ascomycota</taxon>
        <taxon>Pezizomycotina</taxon>
        <taxon>Sordariomycetes</taxon>
        <taxon>Sordariomycetidae</taxon>
        <taxon>Sordariales</taxon>
        <taxon>Schizotheciaceae</taxon>
        <taxon>Schizothecium</taxon>
    </lineage>
</organism>
<dbReference type="AlphaFoldDB" id="A0AA40F3Q0"/>
<dbReference type="InterPro" id="IPR046341">
    <property type="entry name" value="SET_dom_sf"/>
</dbReference>
<dbReference type="PANTHER" id="PTHR47643">
    <property type="entry name" value="TPR DOMAIN PROTEIN (AFU_ORTHOLOGUE AFUA_5G12710)"/>
    <property type="match status" value="1"/>
</dbReference>
<comment type="caution">
    <text evidence="3">The sequence shown here is derived from an EMBL/GenBank/DDBJ whole genome shotgun (WGS) entry which is preliminary data.</text>
</comment>
<dbReference type="InterPro" id="IPR053209">
    <property type="entry name" value="Gramillin-biosynth_MTr"/>
</dbReference>
<dbReference type="InterPro" id="IPR001214">
    <property type="entry name" value="SET_dom"/>
</dbReference>
<feature type="domain" description="SET" evidence="2">
    <location>
        <begin position="287"/>
        <end position="468"/>
    </location>
</feature>
<sequence>MIKEPFLHSAKGGCIGIWVLHWTSDLVWVGRHADCMPKHWRRGPEPGNEADFWIEKAMEIVGTDVLRSVLTEEALLQDVLCIDQALRFDLSDCREDGQELWFQFTKTRADRLTLLEFEEEALFGLLQSWALNRFTEMPPAGKGKGKEKEKEKREPFTNPLETCALRQHDRILAAFFRPAERTCFESPRCRNLAALARQLCLESELEAFDPMHALRIVEILCRLGHVTIAAEILIRARARDPRILSKSTKDFQAKIVTQLQQRNTPDAVLKLRSSLNLADTEMGLYRKSVRLQRLKAPRRGRGLFTNRVVKAGDCLLCELSMVACETKTPIEDDTKTSMEANLDDVPARLSYLLLNYVLHSPSSARQLAKFSLEGHGEPTVDPRLVVDGRPVIDGRLVERIVEQKTIDCLMISYRGDAKVVSGVWFMASFINRDRSGVPNVKMEMTDNVLKIDALQDLPKGTELVAAPQPPPRDFRGKKSGKVTPGFREDRRKLAQNILGSIRRAAGIPASDSSAPGSSADVD</sequence>
<proteinExistence type="predicted"/>
<dbReference type="Proteomes" id="UP001172155">
    <property type="component" value="Unassembled WGS sequence"/>
</dbReference>
<dbReference type="PROSITE" id="PS50280">
    <property type="entry name" value="SET"/>
    <property type="match status" value="1"/>
</dbReference>
<name>A0AA40F3Q0_9PEZI</name>
<protein>
    <recommendedName>
        <fullName evidence="2">SET domain-containing protein</fullName>
    </recommendedName>
</protein>
<reference evidence="3" key="1">
    <citation type="submission" date="2023-06" db="EMBL/GenBank/DDBJ databases">
        <title>Genome-scale phylogeny and comparative genomics of the fungal order Sordariales.</title>
        <authorList>
            <consortium name="Lawrence Berkeley National Laboratory"/>
            <person name="Hensen N."/>
            <person name="Bonometti L."/>
            <person name="Westerberg I."/>
            <person name="Brannstrom I.O."/>
            <person name="Guillou S."/>
            <person name="Cros-Aarteil S."/>
            <person name="Calhoun S."/>
            <person name="Haridas S."/>
            <person name="Kuo A."/>
            <person name="Mondo S."/>
            <person name="Pangilinan J."/>
            <person name="Riley R."/>
            <person name="LaButti K."/>
            <person name="Andreopoulos B."/>
            <person name="Lipzen A."/>
            <person name="Chen C."/>
            <person name="Yanf M."/>
            <person name="Daum C."/>
            <person name="Ng V."/>
            <person name="Clum A."/>
            <person name="Steindorff A."/>
            <person name="Ohm R."/>
            <person name="Martin F."/>
            <person name="Silar P."/>
            <person name="Natvig D."/>
            <person name="Lalanne C."/>
            <person name="Gautier V."/>
            <person name="Ament-velasquez S.L."/>
            <person name="Kruys A."/>
            <person name="Hutchinson M.I."/>
            <person name="Powell A.J."/>
            <person name="Barry K."/>
            <person name="Miller A.N."/>
            <person name="Grigoriev I.V."/>
            <person name="Debuchy R."/>
            <person name="Gladieux P."/>
            <person name="Thoren M.H."/>
            <person name="Johannesson H."/>
        </authorList>
    </citation>
    <scope>NUCLEOTIDE SEQUENCE</scope>
    <source>
        <strain evidence="3">SMH3187-1</strain>
    </source>
</reference>
<keyword evidence="4" id="KW-1185">Reference proteome</keyword>
<accession>A0AA40F3Q0</accession>
<dbReference type="EMBL" id="JAUKUD010000003">
    <property type="protein sequence ID" value="KAK0750619.1"/>
    <property type="molecule type" value="Genomic_DNA"/>
</dbReference>
<dbReference type="PANTHER" id="PTHR47643:SF2">
    <property type="entry name" value="TPR DOMAIN PROTEIN (AFU_ORTHOLOGUE AFUA_5G12710)"/>
    <property type="match status" value="1"/>
</dbReference>
<feature type="region of interest" description="Disordered" evidence="1">
    <location>
        <begin position="462"/>
        <end position="489"/>
    </location>
</feature>
<gene>
    <name evidence="3" type="ORF">B0T18DRAFT_428540</name>
</gene>
<dbReference type="SUPFAM" id="SSF82199">
    <property type="entry name" value="SET domain"/>
    <property type="match status" value="1"/>
</dbReference>
<evidence type="ECO:0000256" key="1">
    <source>
        <dbReference type="SAM" id="MobiDB-lite"/>
    </source>
</evidence>